<evidence type="ECO:0000256" key="3">
    <source>
        <dbReference type="ARBA" id="ARBA00022692"/>
    </source>
</evidence>
<feature type="transmembrane region" description="Helical" evidence="6">
    <location>
        <begin position="20"/>
        <end position="38"/>
    </location>
</feature>
<dbReference type="GO" id="GO:0005886">
    <property type="term" value="C:plasma membrane"/>
    <property type="evidence" value="ECO:0007669"/>
    <property type="project" value="TreeGrafter"/>
</dbReference>
<dbReference type="PANTHER" id="PTHR38459">
    <property type="entry name" value="PROPHAGE BACTOPRENOL-LINKED GLUCOSE TRANSLOCASE HOMOLOG"/>
    <property type="match status" value="1"/>
</dbReference>
<organism evidence="8 9">
    <name type="scientific">Sphingomonas xinjiangensis</name>
    <dbReference type="NCBI Taxonomy" id="643568"/>
    <lineage>
        <taxon>Bacteria</taxon>
        <taxon>Pseudomonadati</taxon>
        <taxon>Pseudomonadota</taxon>
        <taxon>Alphaproteobacteria</taxon>
        <taxon>Sphingomonadales</taxon>
        <taxon>Sphingomonadaceae</taxon>
        <taxon>Sphingomonas</taxon>
    </lineage>
</organism>
<feature type="domain" description="GtrA/DPMS transmembrane" evidence="7">
    <location>
        <begin position="22"/>
        <end position="139"/>
    </location>
</feature>
<dbReference type="Pfam" id="PF04138">
    <property type="entry name" value="GtrA_DPMS_TM"/>
    <property type="match status" value="1"/>
</dbReference>
<keyword evidence="9" id="KW-1185">Reference proteome</keyword>
<keyword evidence="5 6" id="KW-0472">Membrane</keyword>
<proteinExistence type="inferred from homology"/>
<keyword evidence="3 6" id="KW-0812">Transmembrane</keyword>
<comment type="caution">
    <text evidence="8">The sequence shown here is derived from an EMBL/GenBank/DDBJ whole genome shotgun (WGS) entry which is preliminary data.</text>
</comment>
<evidence type="ECO:0000259" key="7">
    <source>
        <dbReference type="Pfam" id="PF04138"/>
    </source>
</evidence>
<evidence type="ECO:0000313" key="9">
    <source>
        <dbReference type="Proteomes" id="UP000527143"/>
    </source>
</evidence>
<dbReference type="InterPro" id="IPR007267">
    <property type="entry name" value="GtrA_DPMS_TM"/>
</dbReference>
<feature type="transmembrane region" description="Helical" evidence="6">
    <location>
        <begin position="87"/>
        <end position="105"/>
    </location>
</feature>
<comment type="subcellular location">
    <subcellularLocation>
        <location evidence="1">Membrane</location>
        <topology evidence="1">Multi-pass membrane protein</topology>
    </subcellularLocation>
</comment>
<dbReference type="EMBL" id="JACIJF010000007">
    <property type="protein sequence ID" value="MBB5711381.1"/>
    <property type="molecule type" value="Genomic_DNA"/>
</dbReference>
<dbReference type="Proteomes" id="UP000527143">
    <property type="component" value="Unassembled WGS sequence"/>
</dbReference>
<evidence type="ECO:0000256" key="2">
    <source>
        <dbReference type="ARBA" id="ARBA00009399"/>
    </source>
</evidence>
<feature type="transmembrane region" description="Helical" evidence="6">
    <location>
        <begin position="117"/>
        <end position="138"/>
    </location>
</feature>
<dbReference type="RefSeq" id="WP_343056941.1">
    <property type="nucleotide sequence ID" value="NZ_JACIJF010000007.1"/>
</dbReference>
<evidence type="ECO:0000256" key="4">
    <source>
        <dbReference type="ARBA" id="ARBA00022989"/>
    </source>
</evidence>
<keyword evidence="4 6" id="KW-1133">Transmembrane helix</keyword>
<dbReference type="AlphaFoldDB" id="A0A840YQN8"/>
<evidence type="ECO:0000256" key="5">
    <source>
        <dbReference type="ARBA" id="ARBA00023136"/>
    </source>
</evidence>
<gene>
    <name evidence="8" type="ORF">FHT02_002625</name>
</gene>
<dbReference type="InterPro" id="IPR051401">
    <property type="entry name" value="GtrA_CellWall_Glycosyl"/>
</dbReference>
<sequence>MTAVQRRVETLLESGLLGQLIRFVIAGGITTGLYTLVYSPLAGLGITSEQVANICGYLVAMTSGYVLHSKWSFRGHGAEATKTSWRFFVVSLVSFGLNTVFVWILTDDAMLAGPWWWPLIPILFVTPLVTFALNRFWVFG</sequence>
<dbReference type="GO" id="GO:0000271">
    <property type="term" value="P:polysaccharide biosynthetic process"/>
    <property type="evidence" value="ECO:0007669"/>
    <property type="project" value="InterPro"/>
</dbReference>
<dbReference type="PANTHER" id="PTHR38459:SF1">
    <property type="entry name" value="PROPHAGE BACTOPRENOL-LINKED GLUCOSE TRANSLOCASE HOMOLOG"/>
    <property type="match status" value="1"/>
</dbReference>
<evidence type="ECO:0000256" key="6">
    <source>
        <dbReference type="SAM" id="Phobius"/>
    </source>
</evidence>
<evidence type="ECO:0000313" key="8">
    <source>
        <dbReference type="EMBL" id="MBB5711381.1"/>
    </source>
</evidence>
<protein>
    <submittedName>
        <fullName evidence="8">Putative flippase GtrA</fullName>
    </submittedName>
</protein>
<accession>A0A840YQN8</accession>
<evidence type="ECO:0000256" key="1">
    <source>
        <dbReference type="ARBA" id="ARBA00004141"/>
    </source>
</evidence>
<name>A0A840YQN8_9SPHN</name>
<reference evidence="8 9" key="1">
    <citation type="submission" date="2020-08" db="EMBL/GenBank/DDBJ databases">
        <title>Genomic Encyclopedia of Type Strains, Phase IV (KMG-IV): sequencing the most valuable type-strain genomes for metagenomic binning, comparative biology and taxonomic classification.</title>
        <authorList>
            <person name="Goeker M."/>
        </authorList>
    </citation>
    <scope>NUCLEOTIDE SEQUENCE [LARGE SCALE GENOMIC DNA]</scope>
    <source>
        <strain evidence="8 9">DSM 26736</strain>
    </source>
</reference>
<comment type="similarity">
    <text evidence="2">Belongs to the GtrA family.</text>
</comment>
<feature type="transmembrane region" description="Helical" evidence="6">
    <location>
        <begin position="50"/>
        <end position="67"/>
    </location>
</feature>